<evidence type="ECO:0000313" key="2">
    <source>
        <dbReference type="EMBL" id="CAD7256903.1"/>
    </source>
</evidence>
<accession>A0A7R9AMM0</accession>
<dbReference type="EMBL" id="OC000319">
    <property type="protein sequence ID" value="CAD7256903.1"/>
    <property type="molecule type" value="Genomic_DNA"/>
</dbReference>
<protein>
    <submittedName>
        <fullName evidence="2">Uncharacterized protein</fullName>
    </submittedName>
</protein>
<organism evidence="2">
    <name type="scientific">Timema shepardi</name>
    <name type="common">Walking stick</name>
    <dbReference type="NCBI Taxonomy" id="629360"/>
    <lineage>
        <taxon>Eukaryota</taxon>
        <taxon>Metazoa</taxon>
        <taxon>Ecdysozoa</taxon>
        <taxon>Arthropoda</taxon>
        <taxon>Hexapoda</taxon>
        <taxon>Insecta</taxon>
        <taxon>Pterygota</taxon>
        <taxon>Neoptera</taxon>
        <taxon>Polyneoptera</taxon>
        <taxon>Phasmatodea</taxon>
        <taxon>Timematodea</taxon>
        <taxon>Timematoidea</taxon>
        <taxon>Timematidae</taxon>
        <taxon>Timema</taxon>
    </lineage>
</organism>
<gene>
    <name evidence="2" type="ORF">TSIB3V08_LOCUS1178</name>
</gene>
<proteinExistence type="predicted"/>
<reference evidence="2" key="1">
    <citation type="submission" date="2020-11" db="EMBL/GenBank/DDBJ databases">
        <authorList>
            <person name="Tran Van P."/>
        </authorList>
    </citation>
    <scope>NUCLEOTIDE SEQUENCE</scope>
</reference>
<sequence>MVLSKHPPKPSSECIRESTTKTVNDSNDRARRGSSNRTGEGLPHQVGEHHTTPLSVIQLTEQSNAVGSAD</sequence>
<feature type="compositionally biased region" description="Polar residues" evidence="1">
    <location>
        <begin position="52"/>
        <end position="70"/>
    </location>
</feature>
<name>A0A7R9AMM0_TIMSH</name>
<feature type="region of interest" description="Disordered" evidence="1">
    <location>
        <begin position="1"/>
        <end position="70"/>
    </location>
</feature>
<evidence type="ECO:0000256" key="1">
    <source>
        <dbReference type="SAM" id="MobiDB-lite"/>
    </source>
</evidence>
<dbReference type="AlphaFoldDB" id="A0A7R9AMM0"/>